<evidence type="ECO:0000259" key="16">
    <source>
        <dbReference type="Pfam" id="PF08345"/>
    </source>
</evidence>
<keyword evidence="7 14" id="KW-0812">Transmembrane</keyword>
<dbReference type="PRINTS" id="PR01009">
    <property type="entry name" value="FLGMRINGFLIF"/>
</dbReference>
<comment type="subcellular location">
    <subcellularLocation>
        <location evidence="2 12">Bacterial flagellum basal body</location>
    </subcellularLocation>
    <subcellularLocation>
        <location evidence="3">Cell membrane</location>
        <topology evidence="3">Multi-pass membrane protein</topology>
    </subcellularLocation>
</comment>
<feature type="domain" description="Flagellar M-ring C-terminal" evidence="16">
    <location>
        <begin position="262"/>
        <end position="420"/>
    </location>
</feature>
<keyword evidence="17" id="KW-0969">Cilium</keyword>
<evidence type="ECO:0000256" key="1">
    <source>
        <dbReference type="ARBA" id="ARBA00003820"/>
    </source>
</evidence>
<dbReference type="KEGG" id="fes:HER31_07915"/>
<evidence type="ECO:0000256" key="5">
    <source>
        <dbReference type="ARBA" id="ARBA00017949"/>
    </source>
</evidence>
<dbReference type="InterPro" id="IPR043427">
    <property type="entry name" value="YscJ/FliF"/>
</dbReference>
<keyword evidence="9 14" id="KW-0472">Membrane</keyword>
<dbReference type="Gene3D" id="3.30.300.30">
    <property type="match status" value="1"/>
</dbReference>
<evidence type="ECO:0000256" key="14">
    <source>
        <dbReference type="SAM" id="Phobius"/>
    </source>
</evidence>
<dbReference type="InterPro" id="IPR045851">
    <property type="entry name" value="AMP-bd_C_sf"/>
</dbReference>
<dbReference type="Pfam" id="PF01514">
    <property type="entry name" value="YscJ_FliF"/>
    <property type="match status" value="1"/>
</dbReference>
<sequence>MTTLVREAPLTSSELSASGIAAKFKRLKNPSVGMALVALLSVVVACCIVMILWSVTVKYRPIYGAQENFDSAQVIEVLEAEGIRYQISPKDGTILVADDSVGKIRMMMAARGIQARLPSGYDGFQGDMTSSQFMEQARYRQALEGELARTIMGLQQVRTARVHLAIPKAQVFMRKDDPKPTASVLLELEQGSQLARAQVTGIVNLVAGSITGLTTSAVRVVDQQGQLLSGSGNADALGLSEHDTHYQQQLERTLIERASSMLEPLVGFGNYRVQISAQVNFDKVDETRELLDPNTVLTQESSNSTSRTLPNATGVPGALANMPIDTGIGEDESGAVKSVDVTNQDEQLNRQFEVGRTVSRVRKQRGDLESLSVSVLLNQQVVNELALQPAQVASIETMIKDAVGFSVTRDDQFSMASLPFRALEPIEVQPTVWWHESNNQAYIRIAIGIVLTLLMLFVVVKPLVRSITRSHEKQQDGKAESAASPATMPASVGNAVVAAASEASPDQLELQQNLAQIPLVPASDATLDVQLEHLGLLAEQAPEKVAEVIELMLNGEDR</sequence>
<evidence type="ECO:0000256" key="10">
    <source>
        <dbReference type="ARBA" id="ARBA00023143"/>
    </source>
</evidence>
<feature type="region of interest" description="Disordered" evidence="13">
    <location>
        <begin position="295"/>
        <end position="316"/>
    </location>
</feature>
<dbReference type="RefSeq" id="WP_168660069.1">
    <property type="nucleotide sequence ID" value="NZ_CP051180.1"/>
</dbReference>
<keyword evidence="8 14" id="KW-1133">Transmembrane helix</keyword>
<dbReference type="GO" id="GO:0005886">
    <property type="term" value="C:plasma membrane"/>
    <property type="evidence" value="ECO:0007669"/>
    <property type="project" value="UniProtKB-SubCell"/>
</dbReference>
<evidence type="ECO:0000313" key="18">
    <source>
        <dbReference type="Proteomes" id="UP000501602"/>
    </source>
</evidence>
<comment type="similarity">
    <text evidence="4 12">Belongs to the FliF family.</text>
</comment>
<evidence type="ECO:0000313" key="17">
    <source>
        <dbReference type="EMBL" id="QIZ76808.1"/>
    </source>
</evidence>
<evidence type="ECO:0000256" key="6">
    <source>
        <dbReference type="ARBA" id="ARBA00022475"/>
    </source>
</evidence>
<feature type="transmembrane region" description="Helical" evidence="14">
    <location>
        <begin position="441"/>
        <end position="464"/>
    </location>
</feature>
<dbReference type="GO" id="GO:0009431">
    <property type="term" value="C:bacterial-type flagellum basal body, MS ring"/>
    <property type="evidence" value="ECO:0007669"/>
    <property type="project" value="InterPro"/>
</dbReference>
<evidence type="ECO:0000256" key="13">
    <source>
        <dbReference type="SAM" id="MobiDB-lite"/>
    </source>
</evidence>
<evidence type="ECO:0000256" key="12">
    <source>
        <dbReference type="PIRNR" id="PIRNR004862"/>
    </source>
</evidence>
<dbReference type="InterPro" id="IPR013556">
    <property type="entry name" value="Flag_M-ring_C"/>
</dbReference>
<comment type="function">
    <text evidence="1 12">The M ring may be actively involved in energy transduction.</text>
</comment>
<dbReference type="NCBIfam" id="TIGR00206">
    <property type="entry name" value="fliF"/>
    <property type="match status" value="1"/>
</dbReference>
<dbReference type="AlphaFoldDB" id="A0A6H1UD88"/>
<dbReference type="Proteomes" id="UP000501602">
    <property type="component" value="Chromosome"/>
</dbReference>
<keyword evidence="17" id="KW-0966">Cell projection</keyword>
<accession>A0A6H1UD88</accession>
<keyword evidence="10 12" id="KW-0975">Bacterial flagellum</keyword>
<evidence type="ECO:0000256" key="3">
    <source>
        <dbReference type="ARBA" id="ARBA00004651"/>
    </source>
</evidence>
<dbReference type="EMBL" id="CP051180">
    <property type="protein sequence ID" value="QIZ76808.1"/>
    <property type="molecule type" value="Genomic_DNA"/>
</dbReference>
<evidence type="ECO:0000256" key="4">
    <source>
        <dbReference type="ARBA" id="ARBA00007971"/>
    </source>
</evidence>
<feature type="domain" description="Flagellar M-ring N-terminal" evidence="15">
    <location>
        <begin position="58"/>
        <end position="229"/>
    </location>
</feature>
<name>A0A6H1UD88_9GAMM</name>
<organism evidence="17 18">
    <name type="scientific">Ferrimonas lipolytica</name>
    <dbReference type="NCBI Taxonomy" id="2724191"/>
    <lineage>
        <taxon>Bacteria</taxon>
        <taxon>Pseudomonadati</taxon>
        <taxon>Pseudomonadota</taxon>
        <taxon>Gammaproteobacteria</taxon>
        <taxon>Alteromonadales</taxon>
        <taxon>Ferrimonadaceae</taxon>
        <taxon>Ferrimonas</taxon>
    </lineage>
</organism>
<proteinExistence type="inferred from homology"/>
<dbReference type="PIRSF" id="PIRSF004862">
    <property type="entry name" value="FliF"/>
    <property type="match status" value="1"/>
</dbReference>
<feature type="transmembrane region" description="Helical" evidence="14">
    <location>
        <begin position="32"/>
        <end position="53"/>
    </location>
</feature>
<evidence type="ECO:0000259" key="15">
    <source>
        <dbReference type="Pfam" id="PF01514"/>
    </source>
</evidence>
<gene>
    <name evidence="17" type="primary">fliF</name>
    <name evidence="17" type="ORF">HER31_07915</name>
</gene>
<evidence type="ECO:0000256" key="8">
    <source>
        <dbReference type="ARBA" id="ARBA00022989"/>
    </source>
</evidence>
<comment type="subunit">
    <text evidence="11">The basal body constitutes a major portion of the flagellar organelle and consists of four rings (L,P,S, and M) mounted on a central rod. The M ring is integral to the inner membrane of the cell and may be connected to the flagellar rod via the S ring. The S (supramembrane ring) lies just distal to the M ring. The L and P rings lie in the outer membrane and the periplasmic space, respectively.</text>
</comment>
<dbReference type="InterPro" id="IPR006182">
    <property type="entry name" value="FliF_N_dom"/>
</dbReference>
<keyword evidence="18" id="KW-1185">Reference proteome</keyword>
<dbReference type="InterPro" id="IPR000067">
    <property type="entry name" value="FlgMring_FliF"/>
</dbReference>
<keyword evidence="17" id="KW-0282">Flagellum</keyword>
<keyword evidence="6" id="KW-1003">Cell membrane</keyword>
<reference evidence="17 18" key="1">
    <citation type="submission" date="2020-04" db="EMBL/GenBank/DDBJ databases">
        <title>Ferrimonas sp. S7 isolated from sea water.</title>
        <authorList>
            <person name="Bae S.S."/>
            <person name="Baek K."/>
        </authorList>
    </citation>
    <scope>NUCLEOTIDE SEQUENCE [LARGE SCALE GENOMIC DNA]</scope>
    <source>
        <strain evidence="17 18">S7</strain>
    </source>
</reference>
<protein>
    <recommendedName>
        <fullName evidence="5 12">Flagellar M-ring protein</fullName>
    </recommendedName>
</protein>
<dbReference type="GO" id="GO:0071973">
    <property type="term" value="P:bacterial-type flagellum-dependent cell motility"/>
    <property type="evidence" value="ECO:0007669"/>
    <property type="project" value="InterPro"/>
</dbReference>
<dbReference type="Pfam" id="PF08345">
    <property type="entry name" value="YscJ_FliF_C"/>
    <property type="match status" value="1"/>
</dbReference>
<dbReference type="GO" id="GO:0003774">
    <property type="term" value="F:cytoskeletal motor activity"/>
    <property type="evidence" value="ECO:0007669"/>
    <property type="project" value="InterPro"/>
</dbReference>
<dbReference type="PANTHER" id="PTHR30046">
    <property type="entry name" value="FLAGELLAR M-RING PROTEIN"/>
    <property type="match status" value="1"/>
</dbReference>
<evidence type="ECO:0000256" key="9">
    <source>
        <dbReference type="ARBA" id="ARBA00023136"/>
    </source>
</evidence>
<evidence type="ECO:0000256" key="11">
    <source>
        <dbReference type="ARBA" id="ARBA00025936"/>
    </source>
</evidence>
<feature type="compositionally biased region" description="Polar residues" evidence="13">
    <location>
        <begin position="295"/>
        <end position="311"/>
    </location>
</feature>
<evidence type="ECO:0000256" key="7">
    <source>
        <dbReference type="ARBA" id="ARBA00022692"/>
    </source>
</evidence>
<evidence type="ECO:0000256" key="2">
    <source>
        <dbReference type="ARBA" id="ARBA00004117"/>
    </source>
</evidence>
<dbReference type="PANTHER" id="PTHR30046:SF0">
    <property type="entry name" value="FLAGELLAR M-RING PROTEIN"/>
    <property type="match status" value="1"/>
</dbReference>